<organism evidence="3 4">
    <name type="scientific">Serratia oryzae</name>
    <dbReference type="NCBI Taxonomy" id="2034155"/>
    <lineage>
        <taxon>Bacteria</taxon>
        <taxon>Pseudomonadati</taxon>
        <taxon>Pseudomonadota</taxon>
        <taxon>Gammaproteobacteria</taxon>
        <taxon>Enterobacterales</taxon>
        <taxon>Yersiniaceae</taxon>
        <taxon>Serratia</taxon>
    </lineage>
</organism>
<dbReference type="PANTHER" id="PTHR38105:SF5">
    <property type="entry name" value="OUTER MEMBRANE PROTEIN"/>
    <property type="match status" value="1"/>
</dbReference>
<dbReference type="GO" id="GO:0015772">
    <property type="term" value="P:oligosaccharide transport"/>
    <property type="evidence" value="ECO:0007669"/>
    <property type="project" value="TreeGrafter"/>
</dbReference>
<evidence type="ECO:0000256" key="2">
    <source>
        <dbReference type="SAM" id="SignalP"/>
    </source>
</evidence>
<dbReference type="PANTHER" id="PTHR38105">
    <property type="entry name" value="OUTER MEMBRANE PROTEIN-RELATED-RELATED"/>
    <property type="match status" value="1"/>
</dbReference>
<feature type="chain" id="PRO_5012639419" evidence="2">
    <location>
        <begin position="21"/>
        <end position="231"/>
    </location>
</feature>
<dbReference type="Pfam" id="PF06178">
    <property type="entry name" value="KdgM"/>
    <property type="match status" value="1"/>
</dbReference>
<reference evidence="3 4" key="1">
    <citation type="submission" date="2016-11" db="EMBL/GenBank/DDBJ databases">
        <title>Rahnella oryzae sp. nov., isolated from rice root.</title>
        <authorList>
            <person name="Zhang X.-X."/>
            <person name="Zhang J."/>
        </authorList>
    </citation>
    <scope>NUCLEOTIDE SEQUENCE [LARGE SCALE GENOMIC DNA]</scope>
    <source>
        <strain evidence="3 4">J11-6</strain>
    </source>
</reference>
<accession>A0A1S8CLK3</accession>
<dbReference type="SUPFAM" id="SSF56935">
    <property type="entry name" value="Porins"/>
    <property type="match status" value="1"/>
</dbReference>
<dbReference type="InterPro" id="IPR009331">
    <property type="entry name" value="Oligogalacturonate-sp_porin"/>
</dbReference>
<dbReference type="EMBL" id="MOXD01000003">
    <property type="protein sequence ID" value="OMQ24716.1"/>
    <property type="molecule type" value="Genomic_DNA"/>
</dbReference>
<dbReference type="Proteomes" id="UP000216021">
    <property type="component" value="Unassembled WGS sequence"/>
</dbReference>
<dbReference type="AlphaFoldDB" id="A0A1S8CLK3"/>
<dbReference type="Gene3D" id="2.40.160.40">
    <property type="entry name" value="monomeric porin ompg"/>
    <property type="match status" value="1"/>
</dbReference>
<dbReference type="OrthoDB" id="5817226at2"/>
<dbReference type="GO" id="GO:0015288">
    <property type="term" value="F:porin activity"/>
    <property type="evidence" value="ECO:0007669"/>
    <property type="project" value="TreeGrafter"/>
</dbReference>
<dbReference type="RefSeq" id="WP_076941597.1">
    <property type="nucleotide sequence ID" value="NZ_MOXD01000003.1"/>
</dbReference>
<protein>
    <submittedName>
        <fullName evidence="3">Porin</fullName>
    </submittedName>
</protein>
<dbReference type="GO" id="GO:0009279">
    <property type="term" value="C:cell outer membrane"/>
    <property type="evidence" value="ECO:0007669"/>
    <property type="project" value="TreeGrafter"/>
</dbReference>
<keyword evidence="1 2" id="KW-0732">Signal</keyword>
<proteinExistence type="predicted"/>
<comment type="caution">
    <text evidence="3">The sequence shown here is derived from an EMBL/GenBank/DDBJ whole genome shotgun (WGS) entry which is preliminary data.</text>
</comment>
<gene>
    <name evidence="3" type="ORF">BMI79_07800</name>
</gene>
<dbReference type="InterPro" id="IPR053713">
    <property type="entry name" value="Bact_OM_Channel_sf"/>
</dbReference>
<evidence type="ECO:0000313" key="4">
    <source>
        <dbReference type="Proteomes" id="UP000216021"/>
    </source>
</evidence>
<feature type="signal peptide" evidence="2">
    <location>
        <begin position="1"/>
        <end position="20"/>
    </location>
</feature>
<name>A0A1S8CLK3_9GAMM</name>
<evidence type="ECO:0000313" key="3">
    <source>
        <dbReference type="EMBL" id="OMQ24716.1"/>
    </source>
</evidence>
<keyword evidence="4" id="KW-1185">Reference proteome</keyword>
<sequence>MKLKLITLAMTSIISLSAAAVTIDYRHELMDTAKGDHKDRLLMSHRFANGFGLSLEAKWRQDPSDTTPNKLYHEQVSNGTEVVASYQQSLTDEFSLQPGFSLESSSNNNGYRPFLRAQYNLSKDLYVAARYRYEYKRTTSKGSDADEKTNRGDFWLGYTFLKDWQAEYNYVYKNSNQIIFDDGKTDYEHNVKLAYKWDKNWKPYVEVGNVKQDSKSDHRQTRYRVGVAYSF</sequence>
<evidence type="ECO:0000256" key="1">
    <source>
        <dbReference type="ARBA" id="ARBA00022729"/>
    </source>
</evidence>
<dbReference type="STRING" id="2034155.BMI79_07800"/>